<feature type="transmembrane region" description="Helical" evidence="12">
    <location>
        <begin position="191"/>
        <end position="214"/>
    </location>
</feature>
<dbReference type="PANTHER" id="PTHR43531">
    <property type="entry name" value="PROTEIN ICFG"/>
    <property type="match status" value="1"/>
</dbReference>
<dbReference type="PRINTS" id="PR00260">
    <property type="entry name" value="CHEMTRNSDUCR"/>
</dbReference>
<evidence type="ECO:0000256" key="7">
    <source>
        <dbReference type="ARBA" id="ARBA00022989"/>
    </source>
</evidence>
<keyword evidence="5" id="KW-0997">Cell inner membrane</keyword>
<dbReference type="Gene3D" id="1.20.120.30">
    <property type="entry name" value="Aspartate receptor, ligand-binding domain"/>
    <property type="match status" value="1"/>
</dbReference>
<evidence type="ECO:0000256" key="8">
    <source>
        <dbReference type="ARBA" id="ARBA00023136"/>
    </source>
</evidence>
<evidence type="ECO:0000259" key="13">
    <source>
        <dbReference type="PROSITE" id="PS50111"/>
    </source>
</evidence>
<keyword evidence="4" id="KW-0145">Chemotaxis</keyword>
<evidence type="ECO:0000256" key="10">
    <source>
        <dbReference type="ARBA" id="ARBA00029447"/>
    </source>
</evidence>
<feature type="domain" description="Methyl-accepting transducer" evidence="13">
    <location>
        <begin position="273"/>
        <end position="502"/>
    </location>
</feature>
<evidence type="ECO:0000256" key="11">
    <source>
        <dbReference type="PROSITE-ProRule" id="PRU00284"/>
    </source>
</evidence>
<feature type="domain" description="HAMP" evidence="14">
    <location>
        <begin position="216"/>
        <end position="268"/>
    </location>
</feature>
<comment type="subcellular location">
    <subcellularLocation>
        <location evidence="1">Cell inner membrane</location>
        <topology evidence="1">Multi-pass membrane protein</topology>
    </subcellularLocation>
</comment>
<name>A0ABQ2YIS0_9GAMM</name>
<comment type="caution">
    <text evidence="15">The sequence shown here is derived from an EMBL/GenBank/DDBJ whole genome shotgun (WGS) entry which is preliminary data.</text>
</comment>
<dbReference type="CDD" id="cd06225">
    <property type="entry name" value="HAMP"/>
    <property type="match status" value="1"/>
</dbReference>
<evidence type="ECO:0000256" key="12">
    <source>
        <dbReference type="SAM" id="Phobius"/>
    </source>
</evidence>
<dbReference type="PROSITE" id="PS50885">
    <property type="entry name" value="HAMP"/>
    <property type="match status" value="1"/>
</dbReference>
<dbReference type="SMART" id="SM00283">
    <property type="entry name" value="MA"/>
    <property type="match status" value="1"/>
</dbReference>
<dbReference type="CDD" id="cd11386">
    <property type="entry name" value="MCP_signal"/>
    <property type="match status" value="1"/>
</dbReference>
<dbReference type="RefSeq" id="WP_189466382.1">
    <property type="nucleotide sequence ID" value="NZ_BMXS01000002.1"/>
</dbReference>
<dbReference type="PROSITE" id="PS50111">
    <property type="entry name" value="CHEMOTAXIS_TRANSDUC_2"/>
    <property type="match status" value="1"/>
</dbReference>
<dbReference type="InterPro" id="IPR004089">
    <property type="entry name" value="MCPsignal_dom"/>
</dbReference>
<gene>
    <name evidence="15" type="primary">tsr</name>
    <name evidence="15" type="ORF">GCM10007160_07710</name>
</gene>
<keyword evidence="8 12" id="KW-0472">Membrane</keyword>
<dbReference type="InterPro" id="IPR003122">
    <property type="entry name" value="Tar_rcpt_lig-bd"/>
</dbReference>
<keyword evidence="9 11" id="KW-0807">Transducer</keyword>
<keyword evidence="7 12" id="KW-1133">Transmembrane helix</keyword>
<evidence type="ECO:0000256" key="4">
    <source>
        <dbReference type="ARBA" id="ARBA00022500"/>
    </source>
</evidence>
<organism evidence="15 16">
    <name type="scientific">Litchfieldella qijiaojingensis</name>
    <dbReference type="NCBI Taxonomy" id="980347"/>
    <lineage>
        <taxon>Bacteria</taxon>
        <taxon>Pseudomonadati</taxon>
        <taxon>Pseudomonadota</taxon>
        <taxon>Gammaproteobacteria</taxon>
        <taxon>Oceanospirillales</taxon>
        <taxon>Halomonadaceae</taxon>
        <taxon>Litchfieldella</taxon>
    </lineage>
</organism>
<dbReference type="InterPro" id="IPR004090">
    <property type="entry name" value="Chemotax_Me-accpt_rcpt"/>
</dbReference>
<keyword evidence="6 12" id="KW-0812">Transmembrane</keyword>
<dbReference type="SUPFAM" id="SSF58104">
    <property type="entry name" value="Methyl-accepting chemotaxis protein (MCP) signaling domain"/>
    <property type="match status" value="1"/>
</dbReference>
<sequence>MKKLDNMTIRVSWTLVLAAFSLMLAGIGGLGLYANHYSHQAFATLNQINVEQARALNHAYIDMLRARVEMDRAAELIRVPSFDRPEPVIEQAKALLTSAEEAFSHFLDTPAQAEQQDAIETLQQRFYSLLNTGLSLQLLVLEDGDVGAYRSGQSRVSEMSQAFMASADEFFDASAARGRGLSATFTRVSEWMSGSIIITMVASLVIAALVLWGVTRNVIRPLRRAIEHFRTISAGDLTAPIEQRGSNEIGQLFHELATMQRSLATLVARLREGSDHVLVSAQQMSLGNQELSSRTQQQSASLEQIAASLDELTTTVAGNADSARQADRLAGDAALQAREGNTVISEFVDTMDEIHERSKQIGEIIGLIDDIAFQTNILALNASVEAARAGDQGKGFAVVAGEVRTLASRSADAANQIRGLIAASRNSAEQGNALSARASAGMQDIVLAIQEVSTLMEQIANASQEQHLGIGQLNQAMSQMESVTQDNARLVELASRNAHTLEEEAKRMGECAARFTATTAAAESAQPSNEPDVESYDADAFHWQPRVLKHVPYPA</sequence>
<keyword evidence="2" id="KW-1003">Cell membrane</keyword>
<dbReference type="Pfam" id="PF02203">
    <property type="entry name" value="TarH"/>
    <property type="match status" value="1"/>
</dbReference>
<accession>A0ABQ2YIS0</accession>
<dbReference type="Pfam" id="PF00015">
    <property type="entry name" value="MCPsignal"/>
    <property type="match status" value="1"/>
</dbReference>
<dbReference type="Proteomes" id="UP000653056">
    <property type="component" value="Unassembled WGS sequence"/>
</dbReference>
<evidence type="ECO:0000256" key="6">
    <source>
        <dbReference type="ARBA" id="ARBA00022692"/>
    </source>
</evidence>
<proteinExistence type="inferred from homology"/>
<dbReference type="InterPro" id="IPR003660">
    <property type="entry name" value="HAMP_dom"/>
</dbReference>
<evidence type="ECO:0000256" key="1">
    <source>
        <dbReference type="ARBA" id="ARBA00004429"/>
    </source>
</evidence>
<reference evidence="16" key="1">
    <citation type="journal article" date="2019" name="Int. J. Syst. Evol. Microbiol.">
        <title>The Global Catalogue of Microorganisms (GCM) 10K type strain sequencing project: providing services to taxonomists for standard genome sequencing and annotation.</title>
        <authorList>
            <consortium name="The Broad Institute Genomics Platform"/>
            <consortium name="The Broad Institute Genome Sequencing Center for Infectious Disease"/>
            <person name="Wu L."/>
            <person name="Ma J."/>
        </authorList>
    </citation>
    <scope>NUCLEOTIDE SEQUENCE [LARGE SCALE GENOMIC DNA]</scope>
    <source>
        <strain evidence="16">KCTC 22228</strain>
    </source>
</reference>
<evidence type="ECO:0000256" key="3">
    <source>
        <dbReference type="ARBA" id="ARBA00022481"/>
    </source>
</evidence>
<evidence type="ECO:0000256" key="9">
    <source>
        <dbReference type="ARBA" id="ARBA00023224"/>
    </source>
</evidence>
<evidence type="ECO:0000256" key="5">
    <source>
        <dbReference type="ARBA" id="ARBA00022519"/>
    </source>
</evidence>
<dbReference type="EMBL" id="BMXS01000002">
    <property type="protein sequence ID" value="GGX82722.1"/>
    <property type="molecule type" value="Genomic_DNA"/>
</dbReference>
<dbReference type="SUPFAM" id="SSF47170">
    <property type="entry name" value="Aspartate receptor, ligand-binding domain"/>
    <property type="match status" value="1"/>
</dbReference>
<evidence type="ECO:0000256" key="2">
    <source>
        <dbReference type="ARBA" id="ARBA00022475"/>
    </source>
</evidence>
<protein>
    <submittedName>
        <fullName evidence="15">Methyl-accepting chemotaxis protein</fullName>
    </submittedName>
</protein>
<dbReference type="InterPro" id="IPR051310">
    <property type="entry name" value="MCP_chemotaxis"/>
</dbReference>
<comment type="similarity">
    <text evidence="10">Belongs to the methyl-accepting chemotaxis (MCP) protein family.</text>
</comment>
<keyword evidence="16" id="KW-1185">Reference proteome</keyword>
<dbReference type="Pfam" id="PF00672">
    <property type="entry name" value="HAMP"/>
    <property type="match status" value="1"/>
</dbReference>
<evidence type="ECO:0000313" key="15">
    <source>
        <dbReference type="EMBL" id="GGX82722.1"/>
    </source>
</evidence>
<dbReference type="InterPro" id="IPR035440">
    <property type="entry name" value="4HB_MCP_dom_sf"/>
</dbReference>
<keyword evidence="3" id="KW-0488">Methylation</keyword>
<dbReference type="SMART" id="SM00304">
    <property type="entry name" value="HAMP"/>
    <property type="match status" value="1"/>
</dbReference>
<evidence type="ECO:0000259" key="14">
    <source>
        <dbReference type="PROSITE" id="PS50885"/>
    </source>
</evidence>
<dbReference type="PANTHER" id="PTHR43531:SF14">
    <property type="entry name" value="METHYL-ACCEPTING CHEMOTAXIS PROTEIN I-RELATED"/>
    <property type="match status" value="1"/>
</dbReference>
<evidence type="ECO:0000313" key="16">
    <source>
        <dbReference type="Proteomes" id="UP000653056"/>
    </source>
</evidence>
<dbReference type="Gene3D" id="1.10.287.950">
    <property type="entry name" value="Methyl-accepting chemotaxis protein"/>
    <property type="match status" value="1"/>
</dbReference>